<dbReference type="EMBL" id="LYDR01000063">
    <property type="protein sequence ID" value="ODA32654.1"/>
    <property type="molecule type" value="Genomic_DNA"/>
</dbReference>
<sequence length="388" mass="43035">MTHSPRIRILMIITELDRGGAEQQFVQLAIGLLHKGWEVRVVCLGPRAELCDQLEEQGIVPRCLGARSVWSTLSVLKQLVENIRSFQPEIIQTYLFHANILGRLAAFRAGRSVVVCGLRVAERQAHWHGWVEWLTASLVTRWVCVSEGVRQHAAKNWKLDQTRLVVIPNGIDIDRWKNAIPFTRADLELPSDAIMLFSAGRLDVQKGMDILLDAFGKVALEWPRLHLVIAGEGPLRKELELHKGTQSPASGRVHFLGQRNDIPRLMASCDLFVLASRWEGMPNALLEAMATGKPCVATNVEGSSELLGHGQRGENSQRGWLVPVDDSLALAAAIDEALRSETRSTALANSAQAYIQKHLTTQATISAYDFLYRQLLEVSPPALSTSIN</sequence>
<dbReference type="STRING" id="1841610.A6X21_20100"/>
<evidence type="ECO:0000313" key="3">
    <source>
        <dbReference type="Proteomes" id="UP000094828"/>
    </source>
</evidence>
<proteinExistence type="predicted"/>
<gene>
    <name evidence="2" type="ORF">A6X21_20100</name>
</gene>
<protein>
    <recommendedName>
        <fullName evidence="1">Glycosyltransferase subfamily 4-like N-terminal domain-containing protein</fullName>
    </recommendedName>
</protein>
<dbReference type="AlphaFoldDB" id="A0A1C3EHE5"/>
<dbReference type="Proteomes" id="UP000094828">
    <property type="component" value="Unassembled WGS sequence"/>
</dbReference>
<name>A0A1C3EHE5_9PLAN</name>
<dbReference type="Gene3D" id="3.40.50.2000">
    <property type="entry name" value="Glycogen Phosphorylase B"/>
    <property type="match status" value="2"/>
</dbReference>
<reference evidence="2 3" key="1">
    <citation type="submission" date="2016-05" db="EMBL/GenBank/DDBJ databases">
        <title>Genomic and physiological characterization of Planctopirus sp. isolated from fresh water lake.</title>
        <authorList>
            <person name="Subhash Y."/>
            <person name="Ramana C."/>
        </authorList>
    </citation>
    <scope>NUCLEOTIDE SEQUENCE [LARGE SCALE GENOMIC DNA]</scope>
    <source>
        <strain evidence="2 3">JC280</strain>
    </source>
</reference>
<organism evidence="2 3">
    <name type="scientific">Planctopirus hydrillae</name>
    <dbReference type="NCBI Taxonomy" id="1841610"/>
    <lineage>
        <taxon>Bacteria</taxon>
        <taxon>Pseudomonadati</taxon>
        <taxon>Planctomycetota</taxon>
        <taxon>Planctomycetia</taxon>
        <taxon>Planctomycetales</taxon>
        <taxon>Planctomycetaceae</taxon>
        <taxon>Planctopirus</taxon>
    </lineage>
</organism>
<dbReference type="OrthoDB" id="9804196at2"/>
<dbReference type="Pfam" id="PF13692">
    <property type="entry name" value="Glyco_trans_1_4"/>
    <property type="match status" value="1"/>
</dbReference>
<dbReference type="PANTHER" id="PTHR12526">
    <property type="entry name" value="GLYCOSYLTRANSFERASE"/>
    <property type="match status" value="1"/>
</dbReference>
<evidence type="ECO:0000259" key="1">
    <source>
        <dbReference type="Pfam" id="PF13439"/>
    </source>
</evidence>
<accession>A0A1C3EHE5</accession>
<comment type="caution">
    <text evidence="2">The sequence shown here is derived from an EMBL/GenBank/DDBJ whole genome shotgun (WGS) entry which is preliminary data.</text>
</comment>
<keyword evidence="3" id="KW-1185">Reference proteome</keyword>
<dbReference type="SUPFAM" id="SSF53756">
    <property type="entry name" value="UDP-Glycosyltransferase/glycogen phosphorylase"/>
    <property type="match status" value="1"/>
</dbReference>
<evidence type="ECO:0000313" key="2">
    <source>
        <dbReference type="EMBL" id="ODA32654.1"/>
    </source>
</evidence>
<feature type="domain" description="Glycosyltransferase subfamily 4-like N-terminal" evidence="1">
    <location>
        <begin position="19"/>
        <end position="175"/>
    </location>
</feature>
<dbReference type="GO" id="GO:0016757">
    <property type="term" value="F:glycosyltransferase activity"/>
    <property type="evidence" value="ECO:0007669"/>
    <property type="project" value="UniProtKB-ARBA"/>
</dbReference>
<dbReference type="Pfam" id="PF13439">
    <property type="entry name" value="Glyco_transf_4"/>
    <property type="match status" value="1"/>
</dbReference>
<dbReference type="RefSeq" id="WP_083233471.1">
    <property type="nucleotide sequence ID" value="NZ_LYDR01000063.1"/>
</dbReference>
<dbReference type="InterPro" id="IPR028098">
    <property type="entry name" value="Glyco_trans_4-like_N"/>
</dbReference>